<evidence type="ECO:0000313" key="2">
    <source>
        <dbReference type="Proteomes" id="UP000479132"/>
    </source>
</evidence>
<keyword evidence="2" id="KW-1185">Reference proteome</keyword>
<accession>A0A6M1SW21</accession>
<dbReference type="Proteomes" id="UP000479132">
    <property type="component" value="Unassembled WGS sequence"/>
</dbReference>
<comment type="caution">
    <text evidence="1">The sequence shown here is derived from an EMBL/GenBank/DDBJ whole genome shotgun (WGS) entry which is preliminary data.</text>
</comment>
<evidence type="ECO:0008006" key="3">
    <source>
        <dbReference type="Google" id="ProtNLM"/>
    </source>
</evidence>
<protein>
    <recommendedName>
        <fullName evidence="3">WD40 repeat domain-containing protein</fullName>
    </recommendedName>
</protein>
<evidence type="ECO:0000313" key="1">
    <source>
        <dbReference type="EMBL" id="NGP87776.1"/>
    </source>
</evidence>
<reference evidence="1 2" key="1">
    <citation type="submission" date="2020-02" db="EMBL/GenBank/DDBJ databases">
        <title>Aliifodinibius halophilus 2W32, complete genome.</title>
        <authorList>
            <person name="Li Y."/>
            <person name="Wu S."/>
        </authorList>
    </citation>
    <scope>NUCLEOTIDE SEQUENCE [LARGE SCALE GENOMIC DNA]</scope>
    <source>
        <strain evidence="1 2">2W32</strain>
    </source>
</reference>
<name>A0A6M1SW21_9BACT</name>
<gene>
    <name evidence="1" type="ORF">G3569_05365</name>
</gene>
<dbReference type="InterPro" id="IPR011044">
    <property type="entry name" value="Quino_amine_DH_bsu"/>
</dbReference>
<dbReference type="SUPFAM" id="SSF50969">
    <property type="entry name" value="YVTN repeat-like/Quinoprotein amine dehydrogenase"/>
    <property type="match status" value="1"/>
</dbReference>
<dbReference type="RefSeq" id="WP_165266842.1">
    <property type="nucleotide sequence ID" value="NZ_JAALLS010000005.1"/>
</dbReference>
<proteinExistence type="predicted"/>
<organism evidence="1 2">
    <name type="scientific">Fodinibius halophilus</name>
    <dbReference type="NCBI Taxonomy" id="1736908"/>
    <lineage>
        <taxon>Bacteria</taxon>
        <taxon>Pseudomonadati</taxon>
        <taxon>Balneolota</taxon>
        <taxon>Balneolia</taxon>
        <taxon>Balneolales</taxon>
        <taxon>Balneolaceae</taxon>
        <taxon>Fodinibius</taxon>
    </lineage>
</organism>
<dbReference type="EMBL" id="JAALLS010000005">
    <property type="protein sequence ID" value="NGP87776.1"/>
    <property type="molecule type" value="Genomic_DNA"/>
</dbReference>
<dbReference type="AlphaFoldDB" id="A0A6M1SW21"/>
<sequence>MATHIFRTLMFVLLPAVVFGQSLDLSVVSPTTNNSTSTFVLDGSEVVIKSSNIRFLESGATINGYEAVGVAPDHSIVSILKRNGKKGDIGIYSSGGQKLDEYSTISLGDNDPSIATYLANNGDVLLRDNIANFTFYGRAGDITANMSSSSQSKGGEKISEVAISVNQKTVIIYSPKIKRGNNFGSQVKLKMTNGRFKDIFYSSDRYIKSIKLTDDGDVMVAITAQQGTDDQAIIMDRFGNELNTISADENLIGASFSADSKYITLYSGGRVMVHNVLSGESLGATSFRSPVFLADYFPEDNLILALTGSYSESAGVLNNVEFRGINLKKRSITSEELGSSIGFIKGLDADIDRLSADNYQLNGGSKRVRIRADF</sequence>